<protein>
    <submittedName>
        <fullName evidence="2">DUF2007 domain-containing protein</fullName>
    </submittedName>
</protein>
<evidence type="ECO:0000313" key="2">
    <source>
        <dbReference type="EMBL" id="TFF22064.1"/>
    </source>
</evidence>
<dbReference type="SUPFAM" id="SSF54913">
    <property type="entry name" value="GlnB-like"/>
    <property type="match status" value="1"/>
</dbReference>
<dbReference type="AlphaFoldDB" id="A0A4Y8RJE3"/>
<dbReference type="Proteomes" id="UP000298179">
    <property type="component" value="Unassembled WGS sequence"/>
</dbReference>
<feature type="domain" description="DUF2007" evidence="1">
    <location>
        <begin position="1"/>
        <end position="65"/>
    </location>
</feature>
<organism evidence="2 3">
    <name type="scientific">Jiella endophytica</name>
    <dbReference type="NCBI Taxonomy" id="2558362"/>
    <lineage>
        <taxon>Bacteria</taxon>
        <taxon>Pseudomonadati</taxon>
        <taxon>Pseudomonadota</taxon>
        <taxon>Alphaproteobacteria</taxon>
        <taxon>Hyphomicrobiales</taxon>
        <taxon>Aurantimonadaceae</taxon>
        <taxon>Jiella</taxon>
    </lineage>
</organism>
<dbReference type="InterPro" id="IPR011322">
    <property type="entry name" value="N-reg_PII-like_a/b"/>
</dbReference>
<dbReference type="RefSeq" id="WP_134762947.1">
    <property type="nucleotide sequence ID" value="NZ_SOZD01000004.1"/>
</dbReference>
<dbReference type="InterPro" id="IPR018551">
    <property type="entry name" value="DUF2007"/>
</dbReference>
<evidence type="ECO:0000259" key="1">
    <source>
        <dbReference type="Pfam" id="PF09413"/>
    </source>
</evidence>
<sequence>MKELVRSNDAVLISFVDALLKDADIPHFVADSHMSILDGSIGVLPRRILVDPDHLDQARRILRDADLGHEISAAG</sequence>
<dbReference type="Pfam" id="PF09413">
    <property type="entry name" value="DUF2007"/>
    <property type="match status" value="1"/>
</dbReference>
<proteinExistence type="predicted"/>
<accession>A0A4Y8RJE3</accession>
<evidence type="ECO:0000313" key="3">
    <source>
        <dbReference type="Proteomes" id="UP000298179"/>
    </source>
</evidence>
<dbReference type="EMBL" id="SOZD01000004">
    <property type="protein sequence ID" value="TFF22064.1"/>
    <property type="molecule type" value="Genomic_DNA"/>
</dbReference>
<gene>
    <name evidence="2" type="ORF">E3C22_15585</name>
</gene>
<dbReference type="OrthoDB" id="5297170at2"/>
<name>A0A4Y8RJE3_9HYPH</name>
<comment type="caution">
    <text evidence="2">The sequence shown here is derived from an EMBL/GenBank/DDBJ whole genome shotgun (WGS) entry which is preliminary data.</text>
</comment>
<dbReference type="Gene3D" id="3.30.70.790">
    <property type="entry name" value="UreE, C-terminal domain"/>
    <property type="match status" value="1"/>
</dbReference>
<reference evidence="2 3" key="1">
    <citation type="submission" date="2019-03" db="EMBL/GenBank/DDBJ databases">
        <title>Jiella endophytica sp. nov., a novel endophytic bacterium isolated from root of Ficus microcarpa Linn. f.</title>
        <authorList>
            <person name="Tuo L."/>
        </authorList>
    </citation>
    <scope>NUCLEOTIDE SEQUENCE [LARGE SCALE GENOMIC DNA]</scope>
    <source>
        <strain evidence="2 3">CBS5Q-3</strain>
    </source>
</reference>
<keyword evidence="3" id="KW-1185">Reference proteome</keyword>